<dbReference type="RefSeq" id="WP_379524678.1">
    <property type="nucleotide sequence ID" value="NZ_JBHSPA010000119.1"/>
</dbReference>
<feature type="region of interest" description="Disordered" evidence="1">
    <location>
        <begin position="94"/>
        <end position="194"/>
    </location>
</feature>
<feature type="compositionally biased region" description="Polar residues" evidence="1">
    <location>
        <begin position="267"/>
        <end position="278"/>
    </location>
</feature>
<feature type="compositionally biased region" description="Pro residues" evidence="1">
    <location>
        <begin position="171"/>
        <end position="186"/>
    </location>
</feature>
<evidence type="ECO:0000313" key="2">
    <source>
        <dbReference type="EMBL" id="MFC5835267.1"/>
    </source>
</evidence>
<dbReference type="Proteomes" id="UP001596058">
    <property type="component" value="Unassembled WGS sequence"/>
</dbReference>
<name>A0ABW1DCH8_9ACTN</name>
<feature type="region of interest" description="Disordered" evidence="1">
    <location>
        <begin position="217"/>
        <end position="336"/>
    </location>
</feature>
<reference evidence="3" key="1">
    <citation type="journal article" date="2019" name="Int. J. Syst. Evol. Microbiol.">
        <title>The Global Catalogue of Microorganisms (GCM) 10K type strain sequencing project: providing services to taxonomists for standard genome sequencing and annotation.</title>
        <authorList>
            <consortium name="The Broad Institute Genomics Platform"/>
            <consortium name="The Broad Institute Genome Sequencing Center for Infectious Disease"/>
            <person name="Wu L."/>
            <person name="Ma J."/>
        </authorList>
    </citation>
    <scope>NUCLEOTIDE SEQUENCE [LARGE SCALE GENOMIC DNA]</scope>
    <source>
        <strain evidence="3">CCUG 53903</strain>
    </source>
</reference>
<proteinExistence type="predicted"/>
<feature type="compositionally biased region" description="Basic and acidic residues" evidence="1">
    <location>
        <begin position="135"/>
        <end position="146"/>
    </location>
</feature>
<feature type="compositionally biased region" description="Basic and acidic residues" evidence="1">
    <location>
        <begin position="253"/>
        <end position="262"/>
    </location>
</feature>
<feature type="compositionally biased region" description="Basic and acidic residues" evidence="1">
    <location>
        <begin position="99"/>
        <end position="124"/>
    </location>
</feature>
<accession>A0ABW1DCH8</accession>
<comment type="caution">
    <text evidence="2">The sequence shown here is derived from an EMBL/GenBank/DDBJ whole genome shotgun (WGS) entry which is preliminary data.</text>
</comment>
<evidence type="ECO:0000256" key="1">
    <source>
        <dbReference type="SAM" id="MobiDB-lite"/>
    </source>
</evidence>
<sequence length="475" mass="50572">MTNENGTASGRQRHPAPALHLFAQGLRDLRAAAGSPSYRAMERKTGCPAYALSAAASGDALPTLVITQAYVEACDGDQEEWTRSWHSISARLERRGRHAAHDTVEFPRATRPDPLRPTPSEDLRVMGAEPPLPRPGEDLRVMRAEPPRPLSGESLRTTSADQRQAARSEAPPVPPVEPPEATPAQPPRQGRRRNSVKVWVIAGVLAQAGLLAAALLRPSPEPTPTSAAQAEDQPKAGRTAQAQPSEGRTGQPSDRRTGEPSEGRTAQPGQQRSQQTPAGTEPRTQRTPAPGTQPTPAQGKAGAVSAPRPAFAAIAGPGCPRDTSRTVNINGVPGRSGWKDAEAPGWTGAGCGEGFLFSELTFDPKTAEHPRNVFQWRFTTGLRGPRQCLVGVYVPKSGLAGQRVWYTVRDGFDDDARTIGEFTLDQRMRQGTWVPAPVPVTVASGLVMVEIKDTGSGNTTGDQSMAAGPVRLACL</sequence>
<organism evidence="2 3">
    <name type="scientific">Nonomuraea insulae</name>
    <dbReference type="NCBI Taxonomy" id="1616787"/>
    <lineage>
        <taxon>Bacteria</taxon>
        <taxon>Bacillati</taxon>
        <taxon>Actinomycetota</taxon>
        <taxon>Actinomycetes</taxon>
        <taxon>Streptosporangiales</taxon>
        <taxon>Streptosporangiaceae</taxon>
        <taxon>Nonomuraea</taxon>
    </lineage>
</organism>
<evidence type="ECO:0000313" key="3">
    <source>
        <dbReference type="Proteomes" id="UP001596058"/>
    </source>
</evidence>
<dbReference type="EMBL" id="JBHSPA010000119">
    <property type="protein sequence ID" value="MFC5835267.1"/>
    <property type="molecule type" value="Genomic_DNA"/>
</dbReference>
<feature type="compositionally biased region" description="Polar residues" evidence="1">
    <location>
        <begin position="240"/>
        <end position="252"/>
    </location>
</feature>
<keyword evidence="3" id="KW-1185">Reference proteome</keyword>
<gene>
    <name evidence="2" type="ORF">ACFPZ3_66535</name>
</gene>
<feature type="compositionally biased region" description="Low complexity" evidence="1">
    <location>
        <begin position="285"/>
        <end position="299"/>
    </location>
</feature>
<protein>
    <submittedName>
        <fullName evidence="2">Uncharacterized protein</fullName>
    </submittedName>
</protein>